<organism evidence="2 3">
    <name type="scientific">Corynebacterium mycetoides</name>
    <dbReference type="NCBI Taxonomy" id="38302"/>
    <lineage>
        <taxon>Bacteria</taxon>
        <taxon>Bacillati</taxon>
        <taxon>Actinomycetota</taxon>
        <taxon>Actinomycetes</taxon>
        <taxon>Mycobacteriales</taxon>
        <taxon>Corynebacteriaceae</taxon>
        <taxon>Corynebacterium</taxon>
    </lineage>
</organism>
<dbReference type="AlphaFoldDB" id="A0A1G9QUC5"/>
<keyword evidence="1" id="KW-0472">Membrane</keyword>
<proteinExistence type="predicted"/>
<protein>
    <submittedName>
        <fullName evidence="2">Uncharacterized protein</fullName>
    </submittedName>
</protein>
<reference evidence="3" key="1">
    <citation type="submission" date="2016-10" db="EMBL/GenBank/DDBJ databases">
        <authorList>
            <person name="Varghese N."/>
            <person name="Submissions S."/>
        </authorList>
    </citation>
    <scope>NUCLEOTIDE SEQUENCE [LARGE SCALE GENOMIC DNA]</scope>
    <source>
        <strain evidence="3">DSM 20632</strain>
    </source>
</reference>
<evidence type="ECO:0000313" key="2">
    <source>
        <dbReference type="EMBL" id="SDM14553.1"/>
    </source>
</evidence>
<evidence type="ECO:0000313" key="3">
    <source>
        <dbReference type="Proteomes" id="UP000199350"/>
    </source>
</evidence>
<dbReference type="Proteomes" id="UP000199350">
    <property type="component" value="Chromosome I"/>
</dbReference>
<feature type="transmembrane region" description="Helical" evidence="1">
    <location>
        <begin position="62"/>
        <end position="83"/>
    </location>
</feature>
<keyword evidence="1" id="KW-0812">Transmembrane</keyword>
<feature type="transmembrane region" description="Helical" evidence="1">
    <location>
        <begin position="95"/>
        <end position="117"/>
    </location>
</feature>
<dbReference type="EMBL" id="LT629700">
    <property type="protein sequence ID" value="SDM14553.1"/>
    <property type="molecule type" value="Genomic_DNA"/>
</dbReference>
<name>A0A1G9QUC5_9CORY</name>
<dbReference type="RefSeq" id="WP_092151865.1">
    <property type="nucleotide sequence ID" value="NZ_LT629700.1"/>
</dbReference>
<feature type="transmembrane region" description="Helical" evidence="1">
    <location>
        <begin position="123"/>
        <end position="142"/>
    </location>
</feature>
<keyword evidence="3" id="KW-1185">Reference proteome</keyword>
<feature type="transmembrane region" description="Helical" evidence="1">
    <location>
        <begin position="21"/>
        <end position="42"/>
    </location>
</feature>
<keyword evidence="1" id="KW-1133">Transmembrane helix</keyword>
<sequence>MTEKQNPRLVSGHAVPAIIRFGAAVVLVQCLAAFAYAVWLVVANVRGTETSSLESDSAATNYVGIGTAVFLLIIFGFVAFHAWRTVAGRPSGRGAIVLIEAILLGVAVYMFGGGAILLGAVTAVSAVLALAGAFHPVAVEYWNARYEARRKQV</sequence>
<dbReference type="OrthoDB" id="4775239at2"/>
<accession>A0A1G9QUC5</accession>
<evidence type="ECO:0000256" key="1">
    <source>
        <dbReference type="SAM" id="Phobius"/>
    </source>
</evidence>
<gene>
    <name evidence="2" type="ORF">SAMN04488535_2095</name>
</gene>